<dbReference type="EMBL" id="BMAW01004354">
    <property type="protein sequence ID" value="GFS88306.1"/>
    <property type="molecule type" value="Genomic_DNA"/>
</dbReference>
<name>A0A8X6N1B3_NEPPI</name>
<accession>A0A8X6N1B3</accession>
<dbReference type="InterPro" id="IPR055469">
    <property type="entry name" value="DUF7041"/>
</dbReference>
<evidence type="ECO:0000313" key="3">
    <source>
        <dbReference type="Proteomes" id="UP000887013"/>
    </source>
</evidence>
<organism evidence="2 3">
    <name type="scientific">Nephila pilipes</name>
    <name type="common">Giant wood spider</name>
    <name type="synonym">Nephila maculata</name>
    <dbReference type="NCBI Taxonomy" id="299642"/>
    <lineage>
        <taxon>Eukaryota</taxon>
        <taxon>Metazoa</taxon>
        <taxon>Ecdysozoa</taxon>
        <taxon>Arthropoda</taxon>
        <taxon>Chelicerata</taxon>
        <taxon>Arachnida</taxon>
        <taxon>Araneae</taxon>
        <taxon>Araneomorphae</taxon>
        <taxon>Entelegynae</taxon>
        <taxon>Araneoidea</taxon>
        <taxon>Nephilidae</taxon>
        <taxon>Nephila</taxon>
    </lineage>
</organism>
<dbReference type="Proteomes" id="UP000887013">
    <property type="component" value="Unassembled WGS sequence"/>
</dbReference>
<feature type="domain" description="DUF7041" evidence="1">
    <location>
        <begin position="18"/>
        <end position="101"/>
    </location>
</feature>
<dbReference type="Pfam" id="PF23055">
    <property type="entry name" value="DUF7041"/>
    <property type="match status" value="1"/>
</dbReference>
<evidence type="ECO:0000313" key="2">
    <source>
        <dbReference type="EMBL" id="GFS88306.1"/>
    </source>
</evidence>
<gene>
    <name evidence="2" type="primary">AVEN_262418_1</name>
    <name evidence="2" type="ORF">NPIL_702941</name>
</gene>
<sequence>MPNETSDNNQISHVAVTIPQLWKHNTGLWFVRSEAQFDFAKISFVTTKFNYVLSTVESDILNSVSYLVLMSPGNGKYEVLNKRLIEVHSESEASKILTLLQGFELGDQRTSQLLTRTRSLADDKVG</sequence>
<dbReference type="OrthoDB" id="6431310at2759"/>
<dbReference type="PANTHER" id="PTHR33327:SF3">
    <property type="entry name" value="RNA-DIRECTED DNA POLYMERASE"/>
    <property type="match status" value="1"/>
</dbReference>
<keyword evidence="3" id="KW-1185">Reference proteome</keyword>
<proteinExistence type="predicted"/>
<dbReference type="PANTHER" id="PTHR33327">
    <property type="entry name" value="ENDONUCLEASE"/>
    <property type="match status" value="1"/>
</dbReference>
<comment type="caution">
    <text evidence="2">The sequence shown here is derived from an EMBL/GenBank/DDBJ whole genome shotgun (WGS) entry which is preliminary data.</text>
</comment>
<dbReference type="AlphaFoldDB" id="A0A8X6N1B3"/>
<protein>
    <recommendedName>
        <fullName evidence="1">DUF7041 domain-containing protein</fullName>
    </recommendedName>
</protein>
<evidence type="ECO:0000259" key="1">
    <source>
        <dbReference type="Pfam" id="PF23055"/>
    </source>
</evidence>
<reference evidence="2" key="1">
    <citation type="submission" date="2020-08" db="EMBL/GenBank/DDBJ databases">
        <title>Multicomponent nature underlies the extraordinary mechanical properties of spider dragline silk.</title>
        <authorList>
            <person name="Kono N."/>
            <person name="Nakamura H."/>
            <person name="Mori M."/>
            <person name="Yoshida Y."/>
            <person name="Ohtoshi R."/>
            <person name="Malay A.D."/>
            <person name="Moran D.A.P."/>
            <person name="Tomita M."/>
            <person name="Numata K."/>
            <person name="Arakawa K."/>
        </authorList>
    </citation>
    <scope>NUCLEOTIDE SEQUENCE</scope>
</reference>